<feature type="transmembrane region" description="Helical" evidence="1">
    <location>
        <begin position="48"/>
        <end position="67"/>
    </location>
</feature>
<evidence type="ECO:0000313" key="3">
    <source>
        <dbReference type="Proteomes" id="UP000253324"/>
    </source>
</evidence>
<proteinExistence type="predicted"/>
<dbReference type="OrthoDB" id="8116221at2"/>
<keyword evidence="1" id="KW-1133">Transmembrane helix</keyword>
<evidence type="ECO:0000313" key="2">
    <source>
        <dbReference type="EMBL" id="RCW84497.1"/>
    </source>
</evidence>
<dbReference type="EMBL" id="QPJM01000004">
    <property type="protein sequence ID" value="RCW84497.1"/>
    <property type="molecule type" value="Genomic_DNA"/>
</dbReference>
<sequence>MQYVTASEIERIKLRANFINGLAIGVVLIGVFTPITRAAYDPAMKGDVFLFMALSAGVCLVLGLSYATRHLSEML</sequence>
<organism evidence="2 3">
    <name type="scientific">Phyllobacterium bourgognense</name>
    <dbReference type="NCBI Taxonomy" id="314236"/>
    <lineage>
        <taxon>Bacteria</taxon>
        <taxon>Pseudomonadati</taxon>
        <taxon>Pseudomonadota</taxon>
        <taxon>Alphaproteobacteria</taxon>
        <taxon>Hyphomicrobiales</taxon>
        <taxon>Phyllobacteriaceae</taxon>
        <taxon>Phyllobacterium</taxon>
    </lineage>
</organism>
<feature type="transmembrane region" description="Helical" evidence="1">
    <location>
        <begin position="18"/>
        <end position="36"/>
    </location>
</feature>
<name>A0A368YZU5_9HYPH</name>
<keyword evidence="3" id="KW-1185">Reference proteome</keyword>
<evidence type="ECO:0000256" key="1">
    <source>
        <dbReference type="SAM" id="Phobius"/>
    </source>
</evidence>
<reference evidence="2 3" key="1">
    <citation type="submission" date="2018-07" db="EMBL/GenBank/DDBJ databases">
        <title>Genomic Encyclopedia of Type Strains, Phase III (KMG-III): the genomes of soil and plant-associated and newly described type strains.</title>
        <authorList>
            <person name="Whitman W."/>
        </authorList>
    </citation>
    <scope>NUCLEOTIDE SEQUENCE [LARGE SCALE GENOMIC DNA]</scope>
    <source>
        <strain evidence="2 3">31-25a</strain>
    </source>
</reference>
<dbReference type="AlphaFoldDB" id="A0A368YZU5"/>
<dbReference type="RefSeq" id="WP_147274641.1">
    <property type="nucleotide sequence ID" value="NZ_QPJM01000004.1"/>
</dbReference>
<dbReference type="Proteomes" id="UP000253324">
    <property type="component" value="Unassembled WGS sequence"/>
</dbReference>
<gene>
    <name evidence="2" type="ORF">C7476_104253</name>
</gene>
<keyword evidence="1" id="KW-0812">Transmembrane</keyword>
<keyword evidence="1" id="KW-0472">Membrane</keyword>
<protein>
    <submittedName>
        <fullName evidence="2">Uncharacterized protein</fullName>
    </submittedName>
</protein>
<accession>A0A368YZU5</accession>
<comment type="caution">
    <text evidence="2">The sequence shown here is derived from an EMBL/GenBank/DDBJ whole genome shotgun (WGS) entry which is preliminary data.</text>
</comment>